<protein>
    <submittedName>
        <fullName evidence="5">TlyA family RNA methyltransferase</fullName>
    </submittedName>
</protein>
<dbReference type="InterPro" id="IPR036986">
    <property type="entry name" value="S4_RNA-bd_sf"/>
</dbReference>
<dbReference type="InterPro" id="IPR047048">
    <property type="entry name" value="TlyA"/>
</dbReference>
<comment type="similarity">
    <text evidence="2">Belongs to the TlyA family.</text>
</comment>
<name>A0ABY5AET9_9ACTO</name>
<dbReference type="InterPro" id="IPR002942">
    <property type="entry name" value="S4_RNA-bd"/>
</dbReference>
<dbReference type="GO" id="GO:0032259">
    <property type="term" value="P:methylation"/>
    <property type="evidence" value="ECO:0007669"/>
    <property type="project" value="UniProtKB-KW"/>
</dbReference>
<dbReference type="SMART" id="SM00363">
    <property type="entry name" value="S4"/>
    <property type="match status" value="1"/>
</dbReference>
<dbReference type="PIRSF" id="PIRSF005578">
    <property type="entry name" value="TlyA"/>
    <property type="match status" value="1"/>
</dbReference>
<evidence type="ECO:0000256" key="2">
    <source>
        <dbReference type="ARBA" id="ARBA00029460"/>
    </source>
</evidence>
<sequence length="279" mass="29659">MANLTRIDSELVRRGLARSRGEASELIRAGRVLLDKNIVTKPARQMDPAQALIVSNEQRDDYVSRGAYKLLGALEYLGEKAPKIAGVRALDAGASTGGFTDVLLRKGASSVVAVDVGYGQLAWRLREDPRVEVLERTNVRTLDPELVAPAADLVVGDLSFISLTLVIPALVRCAAQHADFLLMVKPQFEIGKERLGAGGVVRNLEHHVETVLKVARSGVEAGLGIQAVAPSPLPGPAGNVEYFVHMKGSASGIGDDDLESAVRHAVASGPARAQLTDHL</sequence>
<keyword evidence="6" id="KW-1185">Reference proteome</keyword>
<evidence type="ECO:0000256" key="3">
    <source>
        <dbReference type="PROSITE-ProRule" id="PRU00182"/>
    </source>
</evidence>
<accession>A0ABY5AET9</accession>
<dbReference type="SUPFAM" id="SSF55174">
    <property type="entry name" value="Alpha-L RNA-binding motif"/>
    <property type="match status" value="1"/>
</dbReference>
<dbReference type="RefSeq" id="WP_252672523.1">
    <property type="nucleotide sequence ID" value="NZ_CP099547.1"/>
</dbReference>
<dbReference type="Gene3D" id="3.40.50.150">
    <property type="entry name" value="Vaccinia Virus protein VP39"/>
    <property type="match status" value="1"/>
</dbReference>
<evidence type="ECO:0000313" key="6">
    <source>
        <dbReference type="Proteomes" id="UP001056109"/>
    </source>
</evidence>
<dbReference type="InterPro" id="IPR002877">
    <property type="entry name" value="RNA_MeTrfase_FtsJ_dom"/>
</dbReference>
<evidence type="ECO:0000256" key="1">
    <source>
        <dbReference type="ARBA" id="ARBA00022884"/>
    </source>
</evidence>
<dbReference type="Proteomes" id="UP001056109">
    <property type="component" value="Chromosome"/>
</dbReference>
<dbReference type="Pfam" id="PF01479">
    <property type="entry name" value="S4"/>
    <property type="match status" value="1"/>
</dbReference>
<proteinExistence type="inferred from homology"/>
<dbReference type="PROSITE" id="PS50889">
    <property type="entry name" value="S4"/>
    <property type="match status" value="1"/>
</dbReference>
<keyword evidence="5" id="KW-0808">Transferase</keyword>
<dbReference type="Gene3D" id="3.10.290.10">
    <property type="entry name" value="RNA-binding S4 domain"/>
    <property type="match status" value="1"/>
</dbReference>
<keyword evidence="1 3" id="KW-0694">RNA-binding</keyword>
<dbReference type="PANTHER" id="PTHR32319:SF0">
    <property type="entry name" value="BACTERIAL HEMOLYSIN-LIKE PROTEIN"/>
    <property type="match status" value="1"/>
</dbReference>
<organism evidence="5 6">
    <name type="scientific">Arcanobacterium pinnipediorum</name>
    <dbReference type="NCBI Taxonomy" id="1503041"/>
    <lineage>
        <taxon>Bacteria</taxon>
        <taxon>Bacillati</taxon>
        <taxon>Actinomycetota</taxon>
        <taxon>Actinomycetes</taxon>
        <taxon>Actinomycetales</taxon>
        <taxon>Actinomycetaceae</taxon>
        <taxon>Arcanobacterium</taxon>
    </lineage>
</organism>
<evidence type="ECO:0000313" key="5">
    <source>
        <dbReference type="EMBL" id="USR78708.1"/>
    </source>
</evidence>
<dbReference type="CDD" id="cd02440">
    <property type="entry name" value="AdoMet_MTases"/>
    <property type="match status" value="1"/>
</dbReference>
<dbReference type="EMBL" id="CP099547">
    <property type="protein sequence ID" value="USR78708.1"/>
    <property type="molecule type" value="Genomic_DNA"/>
</dbReference>
<evidence type="ECO:0000259" key="4">
    <source>
        <dbReference type="SMART" id="SM00363"/>
    </source>
</evidence>
<feature type="domain" description="RNA-binding S4" evidence="4">
    <location>
        <begin position="5"/>
        <end position="71"/>
    </location>
</feature>
<gene>
    <name evidence="5" type="ORF">NG665_04755</name>
</gene>
<keyword evidence="5" id="KW-0489">Methyltransferase</keyword>
<dbReference type="CDD" id="cd00165">
    <property type="entry name" value="S4"/>
    <property type="match status" value="1"/>
</dbReference>
<dbReference type="GO" id="GO:0008168">
    <property type="term" value="F:methyltransferase activity"/>
    <property type="evidence" value="ECO:0007669"/>
    <property type="project" value="UniProtKB-KW"/>
</dbReference>
<dbReference type="SUPFAM" id="SSF53335">
    <property type="entry name" value="S-adenosyl-L-methionine-dependent methyltransferases"/>
    <property type="match status" value="1"/>
</dbReference>
<dbReference type="Pfam" id="PF01728">
    <property type="entry name" value="FtsJ"/>
    <property type="match status" value="1"/>
</dbReference>
<dbReference type="InterPro" id="IPR004538">
    <property type="entry name" value="Hemolysin_A/TlyA"/>
</dbReference>
<dbReference type="InterPro" id="IPR029063">
    <property type="entry name" value="SAM-dependent_MTases_sf"/>
</dbReference>
<reference evidence="5" key="1">
    <citation type="submission" date="2022-06" db="EMBL/GenBank/DDBJ databases">
        <title>Complete Genome Sequence of Arcanobacterium pinnipediorum strain DSM 28752 isolated from a harbour seal.</title>
        <authorList>
            <person name="Borowiak M."/>
            <person name="Kreitlow A."/>
            <person name="Alssahen M."/>
            <person name="Malorny B."/>
            <person name="Laemmler C."/>
            <person name="Prenger-Berninghoff E."/>
            <person name="Siebert U."/>
            <person name="Ploetz M."/>
            <person name="Abdulmawjood A."/>
        </authorList>
    </citation>
    <scope>NUCLEOTIDE SEQUENCE</scope>
    <source>
        <strain evidence="5">DSM 28752</strain>
    </source>
</reference>
<dbReference type="NCBIfam" id="TIGR00478">
    <property type="entry name" value="tly"/>
    <property type="match status" value="1"/>
</dbReference>
<dbReference type="PANTHER" id="PTHR32319">
    <property type="entry name" value="BACTERIAL HEMOLYSIN-LIKE PROTEIN"/>
    <property type="match status" value="1"/>
</dbReference>